<dbReference type="Gene3D" id="2.30.60.10">
    <property type="entry name" value="Cyanovirin-N"/>
    <property type="match status" value="2"/>
</dbReference>
<evidence type="ECO:0000259" key="1">
    <source>
        <dbReference type="Pfam" id="PF08881"/>
    </source>
</evidence>
<proteinExistence type="predicted"/>
<dbReference type="Pfam" id="PF08881">
    <property type="entry name" value="CVNH"/>
    <property type="match status" value="2"/>
</dbReference>
<feature type="domain" description="Cyanovirin-N" evidence="1">
    <location>
        <begin position="10"/>
        <end position="101"/>
    </location>
</feature>
<dbReference type="Proteomes" id="UP001172155">
    <property type="component" value="Unassembled WGS sequence"/>
</dbReference>
<evidence type="ECO:0000313" key="2">
    <source>
        <dbReference type="EMBL" id="KAK0740520.1"/>
    </source>
</evidence>
<organism evidence="2 3">
    <name type="scientific">Schizothecium vesticola</name>
    <dbReference type="NCBI Taxonomy" id="314040"/>
    <lineage>
        <taxon>Eukaryota</taxon>
        <taxon>Fungi</taxon>
        <taxon>Dikarya</taxon>
        <taxon>Ascomycota</taxon>
        <taxon>Pezizomycotina</taxon>
        <taxon>Sordariomycetes</taxon>
        <taxon>Sordariomycetidae</taxon>
        <taxon>Sordariales</taxon>
        <taxon>Schizotheciaceae</taxon>
        <taxon>Schizothecium</taxon>
    </lineage>
</organism>
<keyword evidence="3" id="KW-1185">Reference proteome</keyword>
<dbReference type="InterPro" id="IPR036673">
    <property type="entry name" value="Cyanovirin-N_sf"/>
</dbReference>
<name>A0AA40JZ28_9PEZI</name>
<sequence>MSENIATLFAIEANCHNPGGTSIFPVKLDLNACITVDKDSKLVWGSGHAGDLCTGCIAGKADINKSYITCRCALNGDTRSASGVTSTLELDAGIKVDDGHLWCDPVFRRDNDSTASQAALVPRGTEKYTNICSDVTLGHGEELRANCGSTASLSVLDLNKCLGFNPRSKQMEWVSHGKIDAVCKYCDVSLGGRVFACQCGGLGLEHVAYLALDEGIFYRNGALFCHGV</sequence>
<dbReference type="AlphaFoldDB" id="A0AA40JZ28"/>
<comment type="caution">
    <text evidence="2">The sequence shown here is derived from an EMBL/GenBank/DDBJ whole genome shotgun (WGS) entry which is preliminary data.</text>
</comment>
<dbReference type="EMBL" id="JAUKUD010000006">
    <property type="protein sequence ID" value="KAK0740520.1"/>
    <property type="molecule type" value="Genomic_DNA"/>
</dbReference>
<dbReference type="SUPFAM" id="SSF51322">
    <property type="entry name" value="Cyanovirin-N"/>
    <property type="match status" value="2"/>
</dbReference>
<accession>A0AA40JZ28</accession>
<dbReference type="InterPro" id="IPR011058">
    <property type="entry name" value="Cyanovirin-N"/>
</dbReference>
<reference evidence="2" key="1">
    <citation type="submission" date="2023-06" db="EMBL/GenBank/DDBJ databases">
        <title>Genome-scale phylogeny and comparative genomics of the fungal order Sordariales.</title>
        <authorList>
            <consortium name="Lawrence Berkeley National Laboratory"/>
            <person name="Hensen N."/>
            <person name="Bonometti L."/>
            <person name="Westerberg I."/>
            <person name="Brannstrom I.O."/>
            <person name="Guillou S."/>
            <person name="Cros-Aarteil S."/>
            <person name="Calhoun S."/>
            <person name="Haridas S."/>
            <person name="Kuo A."/>
            <person name="Mondo S."/>
            <person name="Pangilinan J."/>
            <person name="Riley R."/>
            <person name="LaButti K."/>
            <person name="Andreopoulos B."/>
            <person name="Lipzen A."/>
            <person name="Chen C."/>
            <person name="Yanf M."/>
            <person name="Daum C."/>
            <person name="Ng V."/>
            <person name="Clum A."/>
            <person name="Steindorff A."/>
            <person name="Ohm R."/>
            <person name="Martin F."/>
            <person name="Silar P."/>
            <person name="Natvig D."/>
            <person name="Lalanne C."/>
            <person name="Gautier V."/>
            <person name="Ament-velasquez S.L."/>
            <person name="Kruys A."/>
            <person name="Hutchinson M.I."/>
            <person name="Powell A.J."/>
            <person name="Barry K."/>
            <person name="Miller A.N."/>
            <person name="Grigoriev I.V."/>
            <person name="Debuchy R."/>
            <person name="Gladieux P."/>
            <person name="Thoren M.H."/>
            <person name="Johannesson H."/>
        </authorList>
    </citation>
    <scope>NUCLEOTIDE SEQUENCE</scope>
    <source>
        <strain evidence="2">SMH3187-1</strain>
    </source>
</reference>
<gene>
    <name evidence="2" type="ORF">B0T18DRAFT_418146</name>
</gene>
<feature type="domain" description="Cyanovirin-N" evidence="1">
    <location>
        <begin position="129"/>
        <end position="223"/>
    </location>
</feature>
<protein>
    <recommendedName>
        <fullName evidence="1">Cyanovirin-N domain-containing protein</fullName>
    </recommendedName>
</protein>
<evidence type="ECO:0000313" key="3">
    <source>
        <dbReference type="Proteomes" id="UP001172155"/>
    </source>
</evidence>